<feature type="domain" description="Thioredoxin" evidence="1">
    <location>
        <begin position="19"/>
        <end position="101"/>
    </location>
</feature>
<accession>A0ABQ5TES1</accession>
<dbReference type="InterPro" id="IPR013766">
    <property type="entry name" value="Thioredoxin_domain"/>
</dbReference>
<proteinExistence type="predicted"/>
<evidence type="ECO:0000313" key="2">
    <source>
        <dbReference type="EMBL" id="GLO64507.1"/>
    </source>
</evidence>
<dbReference type="EMBL" id="BSKO01000001">
    <property type="protein sequence ID" value="GLO64507.1"/>
    <property type="molecule type" value="Genomic_DNA"/>
</dbReference>
<gene>
    <name evidence="2" type="primary">ydfQ</name>
    <name evidence="2" type="ORF">MACH08_02910</name>
</gene>
<dbReference type="CDD" id="cd02947">
    <property type="entry name" value="TRX_family"/>
    <property type="match status" value="1"/>
</dbReference>
<reference evidence="2 3" key="1">
    <citation type="submission" date="2023-02" db="EMBL/GenBank/DDBJ databases">
        <title>Oceanobacillus kimchii IFOP_LL358 isolated form Alexandrium catenella lab strain.</title>
        <authorList>
            <person name="Gajardo G."/>
            <person name="Ueki S."/>
            <person name="Maruyama F."/>
        </authorList>
    </citation>
    <scope>NUCLEOTIDE SEQUENCE [LARGE SCALE GENOMIC DNA]</scope>
    <source>
        <strain evidence="2 3">IFOP_LL358</strain>
    </source>
</reference>
<dbReference type="InterPro" id="IPR036249">
    <property type="entry name" value="Thioredoxin-like_sf"/>
</dbReference>
<keyword evidence="3" id="KW-1185">Reference proteome</keyword>
<evidence type="ECO:0000259" key="1">
    <source>
        <dbReference type="Pfam" id="PF00085"/>
    </source>
</evidence>
<protein>
    <submittedName>
        <fullName evidence="2">Thioredoxin-like protein YdfQ</fullName>
    </submittedName>
</protein>
<dbReference type="Gene3D" id="3.40.30.10">
    <property type="entry name" value="Glutaredoxin"/>
    <property type="match status" value="1"/>
</dbReference>
<dbReference type="RefSeq" id="WP_017795308.1">
    <property type="nucleotide sequence ID" value="NZ_BSKO01000001.1"/>
</dbReference>
<dbReference type="Proteomes" id="UP001275436">
    <property type="component" value="Unassembled WGS sequence"/>
</dbReference>
<dbReference type="Pfam" id="PF00085">
    <property type="entry name" value="Thioredoxin"/>
    <property type="match status" value="1"/>
</dbReference>
<dbReference type="SUPFAM" id="SSF52833">
    <property type="entry name" value="Thioredoxin-like"/>
    <property type="match status" value="1"/>
</dbReference>
<name>A0ABQ5TES1_9BACI</name>
<sequence length="109" mass="12933">MKEYTQLTSIEMVREFTRDNQLSFIYISRENCSVCHAVWPKVQELLSDYPQIQVGKVDADEVKEIAGEYLVFTVPTMFLLLEQKELFRESRFIRIDQLKQNLERAILDI</sequence>
<comment type="caution">
    <text evidence="2">The sequence shown here is derived from an EMBL/GenBank/DDBJ whole genome shotgun (WGS) entry which is preliminary data.</text>
</comment>
<evidence type="ECO:0000313" key="3">
    <source>
        <dbReference type="Proteomes" id="UP001275436"/>
    </source>
</evidence>
<organism evidence="2 3">
    <name type="scientific">Oceanobacillus kimchii</name>
    <dbReference type="NCBI Taxonomy" id="746691"/>
    <lineage>
        <taxon>Bacteria</taxon>
        <taxon>Bacillati</taxon>
        <taxon>Bacillota</taxon>
        <taxon>Bacilli</taxon>
        <taxon>Bacillales</taxon>
        <taxon>Bacillaceae</taxon>
        <taxon>Oceanobacillus</taxon>
    </lineage>
</organism>